<evidence type="ECO:0000259" key="4">
    <source>
        <dbReference type="PROSITE" id="PS50018"/>
    </source>
</evidence>
<organism evidence="6">
    <name type="scientific">Naegleria gruberi</name>
    <name type="common">Amoeba</name>
    <dbReference type="NCBI Taxonomy" id="5762"/>
    <lineage>
        <taxon>Eukaryota</taxon>
        <taxon>Discoba</taxon>
        <taxon>Heterolobosea</taxon>
        <taxon>Tetramitia</taxon>
        <taxon>Eutetramitia</taxon>
        <taxon>Vahlkampfiidae</taxon>
        <taxon>Naegleria</taxon>
    </lineage>
</organism>
<dbReference type="RefSeq" id="XP_002674429.1">
    <property type="nucleotide sequence ID" value="XM_002674383.1"/>
</dbReference>
<dbReference type="EMBL" id="GG738884">
    <property type="protein sequence ID" value="EFC41685.1"/>
    <property type="molecule type" value="Genomic_DNA"/>
</dbReference>
<keyword evidence="6" id="KW-1185">Reference proteome</keyword>
<dbReference type="SMART" id="SM00323">
    <property type="entry name" value="RasGAP"/>
    <property type="match status" value="1"/>
</dbReference>
<evidence type="ECO:0000313" key="5">
    <source>
        <dbReference type="EMBL" id="EFC41685.1"/>
    </source>
</evidence>
<dbReference type="Proteomes" id="UP000006671">
    <property type="component" value="Unassembled WGS sequence"/>
</dbReference>
<gene>
    <name evidence="5" type="primary">AM10</name>
    <name evidence="5" type="ORF">NAEGRDRAFT_80615</name>
</gene>
<dbReference type="OMA" id="KDLIYNE"/>
<proteinExistence type="predicted"/>
<dbReference type="InterPro" id="IPR039360">
    <property type="entry name" value="Ras_GTPase"/>
</dbReference>
<feature type="region of interest" description="Disordered" evidence="3">
    <location>
        <begin position="904"/>
        <end position="923"/>
    </location>
</feature>
<evidence type="ECO:0000256" key="1">
    <source>
        <dbReference type="ARBA" id="ARBA00022468"/>
    </source>
</evidence>
<dbReference type="InParanoid" id="D2VN56"/>
<keyword evidence="2" id="KW-0597">Phosphoprotein</keyword>
<protein>
    <submittedName>
        <fullName evidence="5">Uncharacterized protein AM10</fullName>
    </submittedName>
</protein>
<dbReference type="Pfam" id="PF00616">
    <property type="entry name" value="RasGAP"/>
    <property type="match status" value="1"/>
</dbReference>
<dbReference type="PROSITE" id="PS50018">
    <property type="entry name" value="RAS_GTPASE_ACTIV_2"/>
    <property type="match status" value="1"/>
</dbReference>
<dbReference type="GeneID" id="8851228"/>
<feature type="domain" description="Ras-GAP" evidence="4">
    <location>
        <begin position="37"/>
        <end position="234"/>
    </location>
</feature>
<evidence type="ECO:0000313" key="6">
    <source>
        <dbReference type="Proteomes" id="UP000006671"/>
    </source>
</evidence>
<dbReference type="VEuPathDB" id="AmoebaDB:NAEGRDRAFT_80615"/>
<dbReference type="STRING" id="5762.D2VN56"/>
<dbReference type="OrthoDB" id="1562946at2759"/>
<name>D2VN56_NAEGR</name>
<reference evidence="5 6" key="1">
    <citation type="journal article" date="2010" name="Cell">
        <title>The genome of Naegleria gruberi illuminates early eukaryotic versatility.</title>
        <authorList>
            <person name="Fritz-Laylin L.K."/>
            <person name="Prochnik S.E."/>
            <person name="Ginger M.L."/>
            <person name="Dacks J.B."/>
            <person name="Carpenter M.L."/>
            <person name="Field M.C."/>
            <person name="Kuo A."/>
            <person name="Paredez A."/>
            <person name="Chapman J."/>
            <person name="Pham J."/>
            <person name="Shu S."/>
            <person name="Neupane R."/>
            <person name="Cipriano M."/>
            <person name="Mancuso J."/>
            <person name="Tu H."/>
            <person name="Salamov A."/>
            <person name="Lindquist E."/>
            <person name="Shapiro H."/>
            <person name="Lucas S."/>
            <person name="Grigoriev I.V."/>
            <person name="Cande W.Z."/>
            <person name="Fulton C."/>
            <person name="Rokhsar D.S."/>
            <person name="Dawson S.C."/>
        </authorList>
    </citation>
    <scope>NUCLEOTIDE SEQUENCE [LARGE SCALE GENOMIC DNA]</scope>
    <source>
        <strain evidence="5 6">NEG-M</strain>
    </source>
</reference>
<feature type="compositionally biased region" description="Basic and acidic residues" evidence="3">
    <location>
        <begin position="908"/>
        <end position="923"/>
    </location>
</feature>
<dbReference type="eggNOG" id="KOG1826">
    <property type="taxonomic scope" value="Eukaryota"/>
</dbReference>
<evidence type="ECO:0000256" key="2">
    <source>
        <dbReference type="ARBA" id="ARBA00022553"/>
    </source>
</evidence>
<feature type="compositionally biased region" description="Acidic residues" evidence="3">
    <location>
        <begin position="679"/>
        <end position="689"/>
    </location>
</feature>
<dbReference type="PANTHER" id="PTHR10194">
    <property type="entry name" value="RAS GTPASE-ACTIVATING PROTEINS"/>
    <property type="match status" value="1"/>
</dbReference>
<dbReference type="SUPFAM" id="SSF48350">
    <property type="entry name" value="GTPase activation domain, GAP"/>
    <property type="match status" value="1"/>
</dbReference>
<dbReference type="InterPro" id="IPR001936">
    <property type="entry name" value="RasGAP_dom"/>
</dbReference>
<dbReference type="InterPro" id="IPR008936">
    <property type="entry name" value="Rho_GTPase_activation_prot"/>
</dbReference>
<dbReference type="PANTHER" id="PTHR10194:SF142">
    <property type="entry name" value="NEUROFIBROMIN"/>
    <property type="match status" value="1"/>
</dbReference>
<dbReference type="Gene3D" id="1.10.506.10">
    <property type="entry name" value="GTPase Activation - p120gap, domain 1"/>
    <property type="match status" value="2"/>
</dbReference>
<dbReference type="KEGG" id="ngr:NAEGRDRAFT_80615"/>
<evidence type="ECO:0000256" key="3">
    <source>
        <dbReference type="SAM" id="MobiDB-lite"/>
    </source>
</evidence>
<feature type="region of interest" description="Disordered" evidence="3">
    <location>
        <begin position="669"/>
        <end position="696"/>
    </location>
</feature>
<dbReference type="AlphaFoldDB" id="D2VN56"/>
<sequence>MSSTTDASVERYRDFIASLISSASYARALSEVSSSSDIDFLAKILLDIANATNRSQQLIKELIYFEISKYQHMPTTIFRSNSLASKALGLYVRDVGYQYLKNTIGTLCDDLIVDAKSLEIDPKALEEEKDPEKKLQQNIERLTEWSAKFLDRMMSADVIDKMPKELRLIARFIGQVSDSLQLDTPVLIGGYIMLRFFNPAIATPDAMNLTTKKKTKVSQRNFILITKVIQNLANNVLFGNKERFMICMNDFLTQKKDIMREYLMSIIDYSEKVDESSELYTKDESGNLPFERKSELNTTVDPKALDMSKFEKRDLDKLYKLFFEYSPQVVEFFLEEGITKEIKPICKVMNGCLEVVDITEKLGEPISSMPIMTPSPTPQNDDEDTVLDNVTLQIEKIFSKICLQVWKHTTKIDGSAIESKFFFYRGNNILTTFEEKLLVYYMIGTRLKDLDFLQDGLGEILFHFIKVLRPSLENIRPPSVKTDIEKYSKKFMLILDMSFISMSEEQEKVLATLLHKFSRLFTLAQQKQIYQTVVLHAPNMITFPSFLIKHFAKTKMASTPKKQKDYAKKIVMMEDYSKLLAHGFRREEDILIPEVSKFNVPKTYKIIKVNPKGKHQERLLKVTMMSLLNIDPKSKAIKNERLLSEIEEISAPPSNLEIHMRFRPITPKTDQPIPYFPDNLDDDDTDDETPMNGKKKKKSEVGFRRYIVNSEQEREAVLEEIFETVVRSQYCTTYQSFNSLLYKGTSKKAKRLIKLTADSMLEVSGRTIKNEFPFIGIEYCRLTSASPLAELDNFDNEEEETDLLTLLASSNQSASTTVAAANNSKEKPIVHKDMVSLKMKNEEGEHFFIITSTGLGQESDTHTYALEFIKAIEEGVKRTKDIITQRSLSEPEFTYDTTGVGDMCMKSAENKSSDNVESKQETE</sequence>
<keyword evidence="1" id="KW-0343">GTPase activation</keyword>
<accession>D2VN56</accession>
<dbReference type="GO" id="GO:0005096">
    <property type="term" value="F:GTPase activator activity"/>
    <property type="evidence" value="ECO:0007669"/>
    <property type="project" value="UniProtKB-KW"/>
</dbReference>